<dbReference type="Gene3D" id="3.30.450.70">
    <property type="match status" value="1"/>
</dbReference>
<keyword evidence="2" id="KW-1185">Reference proteome</keyword>
<dbReference type="EMBL" id="SDIL01000049">
    <property type="protein sequence ID" value="RXK38354.1"/>
    <property type="molecule type" value="Genomic_DNA"/>
</dbReference>
<dbReference type="STRING" id="5217.A0A4Q1BKR6"/>
<dbReference type="SUPFAM" id="SSF64356">
    <property type="entry name" value="SNARE-like"/>
    <property type="match status" value="1"/>
</dbReference>
<dbReference type="Proteomes" id="UP000289152">
    <property type="component" value="Unassembled WGS sequence"/>
</dbReference>
<dbReference type="InParanoid" id="A0A4Q1BKR6"/>
<dbReference type="AlphaFoldDB" id="A0A4Q1BKR6"/>
<evidence type="ECO:0008006" key="3">
    <source>
        <dbReference type="Google" id="ProtNLM"/>
    </source>
</evidence>
<comment type="caution">
    <text evidence="1">The sequence shown here is derived from an EMBL/GenBank/DDBJ whole genome shotgun (WGS) entry which is preliminary data.</text>
</comment>
<dbReference type="InterPro" id="IPR011012">
    <property type="entry name" value="Longin-like_dom_sf"/>
</dbReference>
<proteinExistence type="predicted"/>
<sequence length="79" mass="8671">MDSRIPAVPLQITSLAIISPSNAPLYVHSFTGSDDELRHYHLAHAAVDVIEERIVMTSSPTKPAESYVGLLFCMEDMAL</sequence>
<accession>A0A4Q1BKR6</accession>
<reference evidence="1 2" key="1">
    <citation type="submission" date="2016-06" db="EMBL/GenBank/DDBJ databases">
        <title>Evolution of pathogenesis and genome organization in the Tremellales.</title>
        <authorList>
            <person name="Cuomo C."/>
            <person name="Litvintseva A."/>
            <person name="Heitman J."/>
            <person name="Chen Y."/>
            <person name="Sun S."/>
            <person name="Springer D."/>
            <person name="Dromer F."/>
            <person name="Young S."/>
            <person name="Zeng Q."/>
            <person name="Chapman S."/>
            <person name="Gujja S."/>
            <person name="Saif S."/>
            <person name="Birren B."/>
        </authorList>
    </citation>
    <scope>NUCLEOTIDE SEQUENCE [LARGE SCALE GENOMIC DNA]</scope>
    <source>
        <strain evidence="1 2">ATCC 28783</strain>
    </source>
</reference>
<evidence type="ECO:0000313" key="1">
    <source>
        <dbReference type="EMBL" id="RXK38354.1"/>
    </source>
</evidence>
<name>A0A4Q1BKR6_TREME</name>
<protein>
    <recommendedName>
        <fullName evidence="3">Trafficking protein particle complex subunit 2-like protein</fullName>
    </recommendedName>
</protein>
<dbReference type="OrthoDB" id="18320at2759"/>
<organism evidence="1 2">
    <name type="scientific">Tremella mesenterica</name>
    <name type="common">Jelly fungus</name>
    <dbReference type="NCBI Taxonomy" id="5217"/>
    <lineage>
        <taxon>Eukaryota</taxon>
        <taxon>Fungi</taxon>
        <taxon>Dikarya</taxon>
        <taxon>Basidiomycota</taxon>
        <taxon>Agaricomycotina</taxon>
        <taxon>Tremellomycetes</taxon>
        <taxon>Tremellales</taxon>
        <taxon>Tremellaceae</taxon>
        <taxon>Tremella</taxon>
    </lineage>
</organism>
<gene>
    <name evidence="1" type="ORF">M231_04396</name>
</gene>
<evidence type="ECO:0000313" key="2">
    <source>
        <dbReference type="Proteomes" id="UP000289152"/>
    </source>
</evidence>
<dbReference type="VEuPathDB" id="FungiDB:TREMEDRAFT_62427"/>